<dbReference type="EMBL" id="JAAQTL010000001">
    <property type="protein sequence ID" value="NID15421.1"/>
    <property type="molecule type" value="Genomic_DNA"/>
</dbReference>
<dbReference type="Proteomes" id="UP000518878">
    <property type="component" value="Unassembled WGS sequence"/>
</dbReference>
<comment type="caution">
    <text evidence="1">The sequence shown here is derived from an EMBL/GenBank/DDBJ whole genome shotgun (WGS) entry which is preliminary data.</text>
</comment>
<dbReference type="RefSeq" id="WP_166699167.1">
    <property type="nucleotide sequence ID" value="NZ_JAAQTL010000001.1"/>
</dbReference>
<sequence>MNTETQRVDVLAVMAYAVATYKRLNREARSSEDYRLDIEDAESALAAVADLIEAASLRVDYVNRSWYVQHPSGAAWSNVGHGSEREARAEADEALRTALARVGGAA</sequence>
<reference evidence="1 2" key="1">
    <citation type="journal article" date="2006" name="Int. J. Syst. Evol. Microbiol.">
        <title>Dyella yeojuensis sp. nov., isolated from greenhouse soil in Korea.</title>
        <authorList>
            <person name="Kim B.Y."/>
            <person name="Weon H.Y."/>
            <person name="Lee K.H."/>
            <person name="Seok S.J."/>
            <person name="Kwon S.W."/>
            <person name="Go S.J."/>
            <person name="Stackebrandt E."/>
        </authorList>
    </citation>
    <scope>NUCLEOTIDE SEQUENCE [LARGE SCALE GENOMIC DNA]</scope>
    <source>
        <strain evidence="1 2">DSM 17673</strain>
    </source>
</reference>
<name>A0A7X5TPF6_9GAMM</name>
<organism evidence="1 2">
    <name type="scientific">Luteibacter yeojuensis</name>
    <dbReference type="NCBI Taxonomy" id="345309"/>
    <lineage>
        <taxon>Bacteria</taxon>
        <taxon>Pseudomonadati</taxon>
        <taxon>Pseudomonadota</taxon>
        <taxon>Gammaproteobacteria</taxon>
        <taxon>Lysobacterales</taxon>
        <taxon>Rhodanobacteraceae</taxon>
        <taxon>Luteibacter</taxon>
    </lineage>
</organism>
<dbReference type="AlphaFoldDB" id="A0A7X5TPF6"/>
<evidence type="ECO:0000313" key="2">
    <source>
        <dbReference type="Proteomes" id="UP000518878"/>
    </source>
</evidence>
<proteinExistence type="predicted"/>
<protein>
    <submittedName>
        <fullName evidence="1">Uncharacterized protein</fullName>
    </submittedName>
</protein>
<gene>
    <name evidence="1" type="ORF">HBF32_08090</name>
</gene>
<keyword evidence="2" id="KW-1185">Reference proteome</keyword>
<accession>A0A7X5TPF6</accession>
<evidence type="ECO:0000313" key="1">
    <source>
        <dbReference type="EMBL" id="NID15421.1"/>
    </source>
</evidence>